<dbReference type="RefSeq" id="WP_086090336.1">
    <property type="nucleotide sequence ID" value="NZ_CP021112.1"/>
</dbReference>
<dbReference type="EMBL" id="CP021112">
    <property type="protein sequence ID" value="ARQ01942.1"/>
    <property type="molecule type" value="Genomic_DNA"/>
</dbReference>
<evidence type="ECO:0000256" key="1">
    <source>
        <dbReference type="ARBA" id="ARBA00005417"/>
    </source>
</evidence>
<comment type="similarity">
    <text evidence="1">Belongs to the ABC transporter superfamily.</text>
</comment>
<keyword evidence="3" id="KW-0547">Nucleotide-binding</keyword>
<dbReference type="InterPro" id="IPR003439">
    <property type="entry name" value="ABC_transporter-like_ATP-bd"/>
</dbReference>
<accession>A0A1W6ZX35</accession>
<dbReference type="STRING" id="1235591.CAK95_24700"/>
<evidence type="ECO:0000313" key="6">
    <source>
        <dbReference type="Proteomes" id="UP000194137"/>
    </source>
</evidence>
<dbReference type="AlphaFoldDB" id="A0A1W6ZX35"/>
<gene>
    <name evidence="5" type="ORF">CAK95_24700</name>
</gene>
<dbReference type="Gene3D" id="3.40.50.300">
    <property type="entry name" value="P-loop containing nucleotide triphosphate hydrolases"/>
    <property type="match status" value="1"/>
</dbReference>
<dbReference type="SUPFAM" id="SSF52540">
    <property type="entry name" value="P-loop containing nucleoside triphosphate hydrolases"/>
    <property type="match status" value="1"/>
</dbReference>
<proteinExistence type="inferred from homology"/>
<dbReference type="InterPro" id="IPR003593">
    <property type="entry name" value="AAA+_ATPase"/>
</dbReference>
<dbReference type="SMART" id="SM00382">
    <property type="entry name" value="AAA"/>
    <property type="match status" value="1"/>
</dbReference>
<dbReference type="CDD" id="cd03293">
    <property type="entry name" value="ABC_NrtD_SsuB_transporters"/>
    <property type="match status" value="1"/>
</dbReference>
<dbReference type="InterPro" id="IPR050166">
    <property type="entry name" value="ABC_transporter_ATP-bind"/>
</dbReference>
<dbReference type="PROSITE" id="PS00211">
    <property type="entry name" value="ABC_TRANSPORTER_1"/>
    <property type="match status" value="1"/>
</dbReference>
<dbReference type="PANTHER" id="PTHR42788:SF13">
    <property type="entry name" value="ALIPHATIC SULFONATES IMPORT ATP-BINDING PROTEIN SSUB"/>
    <property type="match status" value="1"/>
</dbReference>
<keyword evidence="6" id="KW-1185">Reference proteome</keyword>
<evidence type="ECO:0000256" key="2">
    <source>
        <dbReference type="ARBA" id="ARBA00022448"/>
    </source>
</evidence>
<evidence type="ECO:0000256" key="3">
    <source>
        <dbReference type="ARBA" id="ARBA00022741"/>
    </source>
</evidence>
<keyword evidence="4 5" id="KW-0067">ATP-binding</keyword>
<dbReference type="Pfam" id="PF00005">
    <property type="entry name" value="ABC_tran"/>
    <property type="match status" value="1"/>
</dbReference>
<keyword evidence="2" id="KW-0813">Transport</keyword>
<evidence type="ECO:0000256" key="4">
    <source>
        <dbReference type="ARBA" id="ARBA00022840"/>
    </source>
</evidence>
<dbReference type="OrthoDB" id="9807242at2"/>
<reference evidence="5 6" key="1">
    <citation type="submission" date="2017-05" db="EMBL/GenBank/DDBJ databases">
        <title>Full genome sequence of Pseudorhodoplanes sinuspersici.</title>
        <authorList>
            <person name="Dastgheib S.M.M."/>
            <person name="Shavandi M."/>
            <person name="Tirandaz H."/>
        </authorList>
    </citation>
    <scope>NUCLEOTIDE SEQUENCE [LARGE SCALE GENOMIC DNA]</scope>
    <source>
        <strain evidence="5 6">RIPI110</strain>
    </source>
</reference>
<sequence length="288" mass="31728">MSVTPMTAARPAAATNADGILVVKEVTKRFPTPDGTVLAVDDVSLSVRQGEFLSVIGPSGCGKSTLFNVVGGLLTEYEGNVTVSGERIKGPHASVGMVFQEESTFPWRTVIENVAFPLEIEGMSKTQRHEKARHFINMVGLGGFENRYPNELSGGMRQRVSLARTLASEPKILLMDEPFAALDEQTRLLLGDKVLQIQQELKQTTMLITHNITEAVQLSDRIMVMTYRPGKIKRVVDIDLPRPRTSEVVGSDAFGHYVAQIWADLREEASRGMSDDESRARATGTRRK</sequence>
<dbReference type="PANTHER" id="PTHR42788">
    <property type="entry name" value="TAURINE IMPORT ATP-BINDING PROTEIN-RELATED"/>
    <property type="match status" value="1"/>
</dbReference>
<dbReference type="InterPro" id="IPR027417">
    <property type="entry name" value="P-loop_NTPase"/>
</dbReference>
<dbReference type="Proteomes" id="UP000194137">
    <property type="component" value="Chromosome"/>
</dbReference>
<protein>
    <submittedName>
        <fullName evidence="5">Nitrate ABC transporter ATP-binding protein</fullName>
    </submittedName>
</protein>
<dbReference type="PROSITE" id="PS50893">
    <property type="entry name" value="ABC_TRANSPORTER_2"/>
    <property type="match status" value="1"/>
</dbReference>
<evidence type="ECO:0000313" key="5">
    <source>
        <dbReference type="EMBL" id="ARQ01942.1"/>
    </source>
</evidence>
<dbReference type="InterPro" id="IPR017871">
    <property type="entry name" value="ABC_transporter-like_CS"/>
</dbReference>
<name>A0A1W6ZX35_9HYPH</name>
<dbReference type="GO" id="GO:0005524">
    <property type="term" value="F:ATP binding"/>
    <property type="evidence" value="ECO:0007669"/>
    <property type="project" value="UniProtKB-KW"/>
</dbReference>
<dbReference type="KEGG" id="psin:CAK95_24700"/>
<dbReference type="GO" id="GO:0016887">
    <property type="term" value="F:ATP hydrolysis activity"/>
    <property type="evidence" value="ECO:0007669"/>
    <property type="project" value="InterPro"/>
</dbReference>
<organism evidence="5 6">
    <name type="scientific">Pseudorhodoplanes sinuspersici</name>
    <dbReference type="NCBI Taxonomy" id="1235591"/>
    <lineage>
        <taxon>Bacteria</taxon>
        <taxon>Pseudomonadati</taxon>
        <taxon>Pseudomonadota</taxon>
        <taxon>Alphaproteobacteria</taxon>
        <taxon>Hyphomicrobiales</taxon>
        <taxon>Pseudorhodoplanes</taxon>
    </lineage>
</organism>